<evidence type="ECO:0000313" key="1">
    <source>
        <dbReference type="EMBL" id="WOJ94210.1"/>
    </source>
</evidence>
<dbReference type="RefSeq" id="WP_407348846.1">
    <property type="nucleotide sequence ID" value="NZ_CP136864.1"/>
</dbReference>
<accession>A0ABZ0I4Z7</accession>
<dbReference type="Proteomes" id="UP001626537">
    <property type="component" value="Chromosome"/>
</dbReference>
<dbReference type="EMBL" id="CP136864">
    <property type="protein sequence ID" value="WOJ94210.1"/>
    <property type="molecule type" value="Genomic_DNA"/>
</dbReference>
<reference evidence="1 2" key="1">
    <citation type="submission" date="2023-10" db="EMBL/GenBank/DDBJ databases">
        <title>Two novel species belonging to the OM43/NOR5 clade.</title>
        <authorList>
            <person name="Park M."/>
        </authorList>
    </citation>
    <scope>NUCLEOTIDE SEQUENCE [LARGE SCALE GENOMIC DNA]</scope>
    <source>
        <strain evidence="1 2">IMCC43200</strain>
    </source>
</reference>
<evidence type="ECO:0000313" key="2">
    <source>
        <dbReference type="Proteomes" id="UP001626537"/>
    </source>
</evidence>
<protein>
    <submittedName>
        <fullName evidence="1">Uncharacterized protein</fullName>
    </submittedName>
</protein>
<keyword evidence="2" id="KW-1185">Reference proteome</keyword>
<proteinExistence type="predicted"/>
<gene>
    <name evidence="1" type="ORF">R0135_03345</name>
</gene>
<name>A0ABZ0I4Z7_9GAMM</name>
<organism evidence="1 2">
    <name type="scientific">Congregibacter variabilis</name>
    <dbReference type="NCBI Taxonomy" id="3081200"/>
    <lineage>
        <taxon>Bacteria</taxon>
        <taxon>Pseudomonadati</taxon>
        <taxon>Pseudomonadota</taxon>
        <taxon>Gammaproteobacteria</taxon>
        <taxon>Cellvibrionales</taxon>
        <taxon>Halieaceae</taxon>
        <taxon>Congregibacter</taxon>
    </lineage>
</organism>
<sequence length="63" mass="7174">MQIETISELASLRSLVVEYNRDLTARIERLEQTRAPLDFGRLNERLDCLNSTLANVLARGISQ</sequence>